<reference evidence="5" key="2">
    <citation type="submission" date="2018-12" db="EMBL/GenBank/DDBJ databases">
        <title>The complete genome of Metarhizium rileyi, a key fungal pathogen of Lepidoptera.</title>
        <authorList>
            <person name="Binneck E."/>
            <person name="Lastra C.C.L."/>
            <person name="Sosa-Gomez D.R."/>
        </authorList>
    </citation>
    <scope>NUCLEOTIDE SEQUENCE [LARGE SCALE GENOMIC DNA]</scope>
    <source>
        <strain evidence="5">Cep018-CH2</strain>
    </source>
</reference>
<dbReference type="EMBL" id="SBHS01000018">
    <property type="protein sequence ID" value="TWU73430.1"/>
    <property type="molecule type" value="Genomic_DNA"/>
</dbReference>
<sequence>MLRRVNAPGGFRHLRSRRSTPYLAPSIRRESTQASRVDRITSRLPRRLQKYTKGLRNAPVSHVVSFLILHELTAIVPLFAMFALFHYTTFVPVAYMTSHFGDYVLSGLSRFERYFSRKSWFGFGPGDADKDEADDIIEKWKSGEQKYEILVEVALAYAITKVLLPIRIIGSVWATPWFAAVLLRVKKSLGV</sequence>
<reference evidence="2 4" key="1">
    <citation type="journal article" date="2016" name="Genome Biol. Evol.">
        <title>Divergent and convergent evolution of fungal pathogenicity.</title>
        <authorList>
            <person name="Shang Y."/>
            <person name="Xiao G."/>
            <person name="Zheng P."/>
            <person name="Cen K."/>
            <person name="Zhan S."/>
            <person name="Wang C."/>
        </authorList>
    </citation>
    <scope>NUCLEOTIDE SEQUENCE [LARGE SCALE GENOMIC DNA]</scope>
    <source>
        <strain evidence="2 4">RCEF 4871</strain>
    </source>
</reference>
<dbReference type="AlphaFoldDB" id="A0A167CXM9"/>
<organism evidence="2 4">
    <name type="scientific">Metarhizium rileyi (strain RCEF 4871)</name>
    <name type="common">Nomuraea rileyi</name>
    <dbReference type="NCBI Taxonomy" id="1649241"/>
    <lineage>
        <taxon>Eukaryota</taxon>
        <taxon>Fungi</taxon>
        <taxon>Dikarya</taxon>
        <taxon>Ascomycota</taxon>
        <taxon>Pezizomycotina</taxon>
        <taxon>Sordariomycetes</taxon>
        <taxon>Hypocreomycetidae</taxon>
        <taxon>Hypocreales</taxon>
        <taxon>Clavicipitaceae</taxon>
        <taxon>Metarhizium</taxon>
    </lineage>
</organism>
<feature type="transmembrane region" description="Helical" evidence="1">
    <location>
        <begin position="162"/>
        <end position="183"/>
    </location>
</feature>
<dbReference type="GO" id="GO:0005739">
    <property type="term" value="C:mitochondrion"/>
    <property type="evidence" value="ECO:0007669"/>
    <property type="project" value="TreeGrafter"/>
</dbReference>
<dbReference type="EMBL" id="AZHC01000015">
    <property type="protein sequence ID" value="OAA41700.1"/>
    <property type="molecule type" value="Genomic_DNA"/>
</dbReference>
<evidence type="ECO:0000256" key="1">
    <source>
        <dbReference type="SAM" id="Phobius"/>
    </source>
</evidence>
<comment type="caution">
    <text evidence="2">The sequence shown here is derived from an EMBL/GenBank/DDBJ whole genome shotgun (WGS) entry which is preliminary data.</text>
</comment>
<dbReference type="OrthoDB" id="5580261at2759"/>
<evidence type="ECO:0000313" key="2">
    <source>
        <dbReference type="EMBL" id="OAA41700.1"/>
    </source>
</evidence>
<keyword evidence="1" id="KW-0472">Membrane</keyword>
<keyword evidence="4" id="KW-1185">Reference proteome</keyword>
<feature type="transmembrane region" description="Helical" evidence="1">
    <location>
        <begin position="63"/>
        <end position="87"/>
    </location>
</feature>
<keyword evidence="1" id="KW-1133">Transmembrane helix</keyword>
<evidence type="ECO:0000313" key="5">
    <source>
        <dbReference type="Proteomes" id="UP000317257"/>
    </source>
</evidence>
<dbReference type="PANTHER" id="PTHR28002:SF1">
    <property type="entry name" value="MIOREX COMPLEX COMPONENT 11"/>
    <property type="match status" value="1"/>
</dbReference>
<dbReference type="InterPro" id="IPR018811">
    <property type="entry name" value="MRX11"/>
</dbReference>
<evidence type="ECO:0000313" key="4">
    <source>
        <dbReference type="Proteomes" id="UP000243498"/>
    </source>
</evidence>
<accession>A0A167CXM9</accession>
<accession>A0A5C6G6U9</accession>
<dbReference type="Proteomes" id="UP000317257">
    <property type="component" value="Unassembled WGS sequence"/>
</dbReference>
<dbReference type="OMA" id="VGAFHYG"/>
<dbReference type="STRING" id="1081105.A0A167CXM9"/>
<proteinExistence type="predicted"/>
<keyword evidence="1" id="KW-0812">Transmembrane</keyword>
<dbReference type="Pfam" id="PF10306">
    <property type="entry name" value="FLILHELTA"/>
    <property type="match status" value="1"/>
</dbReference>
<reference evidence="3" key="3">
    <citation type="journal article" date="2019" name="Microbiol. Resour. Announc.">
        <title>Genome Sequence of Metarhizium rileyi, a Microbial Control Agent for Lepidoptera.</title>
        <authorList>
            <person name="Binneck E."/>
            <person name="Lastra C.C.L."/>
            <person name="Sosa-Gomez D.R."/>
        </authorList>
    </citation>
    <scope>NUCLEOTIDE SEQUENCE</scope>
    <source>
        <strain evidence="3">Cep018-CH2</strain>
    </source>
</reference>
<dbReference type="Proteomes" id="UP000243498">
    <property type="component" value="Unassembled WGS sequence"/>
</dbReference>
<evidence type="ECO:0000313" key="3">
    <source>
        <dbReference type="EMBL" id="TWU73430.1"/>
    </source>
</evidence>
<name>A0A167CXM9_METRR</name>
<gene>
    <name evidence="3" type="ORF">ED733_004285</name>
    <name evidence="2" type="ORF">NOR_05208</name>
</gene>
<dbReference type="PANTHER" id="PTHR28002">
    <property type="entry name" value="MIOREX COMPLEX COMPONENT 11"/>
    <property type="match status" value="1"/>
</dbReference>
<protein>
    <submittedName>
        <fullName evidence="2">Uncharacterized protein</fullName>
    </submittedName>
</protein>